<keyword evidence="3" id="KW-1185">Reference proteome</keyword>
<dbReference type="AlphaFoldDB" id="A0A1L1PMT2"/>
<dbReference type="EMBL" id="CCAE010000035">
    <property type="protein sequence ID" value="CDN89093.1"/>
    <property type="molecule type" value="Genomic_DNA"/>
</dbReference>
<protein>
    <submittedName>
        <fullName evidence="2">Alpha/beta hydrolase fold protein</fullName>
    </submittedName>
</protein>
<accession>A0A1L1PMT2</accession>
<dbReference type="GO" id="GO:0016787">
    <property type="term" value="F:hydrolase activity"/>
    <property type="evidence" value="ECO:0007669"/>
    <property type="project" value="UniProtKB-KW"/>
</dbReference>
<evidence type="ECO:0000313" key="2">
    <source>
        <dbReference type="EMBL" id="CDN89093.1"/>
    </source>
</evidence>
<name>A0A1L1PMT2_HYDIT</name>
<dbReference type="RefSeq" id="WP_009518373.1">
    <property type="nucleotide sequence ID" value="NZ_CCAE010000035.1"/>
</dbReference>
<keyword evidence="2" id="KW-0378">Hydrolase</keyword>
<dbReference type="InterPro" id="IPR029058">
    <property type="entry name" value="AB_hydrolase_fold"/>
</dbReference>
<organism evidence="2 3">
    <name type="scientific">Hydrogenophaga intermedia</name>
    <dbReference type="NCBI Taxonomy" id="65786"/>
    <lineage>
        <taxon>Bacteria</taxon>
        <taxon>Pseudomonadati</taxon>
        <taxon>Pseudomonadota</taxon>
        <taxon>Betaproteobacteria</taxon>
        <taxon>Burkholderiales</taxon>
        <taxon>Comamonadaceae</taxon>
        <taxon>Hydrogenophaga</taxon>
    </lineage>
</organism>
<dbReference type="Gene3D" id="3.40.50.1820">
    <property type="entry name" value="alpha/beta hydrolase"/>
    <property type="match status" value="1"/>
</dbReference>
<dbReference type="SUPFAM" id="SSF53474">
    <property type="entry name" value="alpha/beta-Hydrolases"/>
    <property type="match status" value="1"/>
</dbReference>
<evidence type="ECO:0000313" key="3">
    <source>
        <dbReference type="Proteomes" id="UP000028878"/>
    </source>
</evidence>
<dbReference type="Pfam" id="PF12697">
    <property type="entry name" value="Abhydrolase_6"/>
    <property type="match status" value="1"/>
</dbReference>
<sequence length="278" mass="31081">MIVFSHANSFPAGTYQVLFRSLRARGHVVRAVERFGHDPRYPVTSNWPHLVQQLADFASAEVERAGEAPWLVGHSLGGFLSLMCAARHAELGGQRVRGVLLIDSPLLGGWRARTLELVKRTQLVGSVSPGRISRKRRQAWPDADAALEHLRHKRAFAHWDPQCLRDYIEHGTHDADTPQGPQRVLSFDREIETAIYNTLPHNLDRLLRRHPLQCPVGFIGGTRSLEMQQVGMAMTRRVLGRGGEARLRLIEGSHLFPMEKPQETAAAIDELLAVLAAD</sequence>
<feature type="domain" description="AB hydrolase-1" evidence="1">
    <location>
        <begin position="2"/>
        <end position="267"/>
    </location>
</feature>
<evidence type="ECO:0000259" key="1">
    <source>
        <dbReference type="Pfam" id="PF12697"/>
    </source>
</evidence>
<dbReference type="Proteomes" id="UP000028878">
    <property type="component" value="Unassembled WGS sequence"/>
</dbReference>
<proteinExistence type="predicted"/>
<dbReference type="InterPro" id="IPR000073">
    <property type="entry name" value="AB_hydrolase_1"/>
</dbReference>
<reference evidence="3" key="1">
    <citation type="submission" date="2014-11" db="EMBL/GenBank/DDBJ databases">
        <title>Draft genome sequence of Hydrogenophaga intermedia S1.</title>
        <authorList>
            <person name="Gan H.M."/>
            <person name="Chew T.H."/>
            <person name="Stolz A."/>
        </authorList>
    </citation>
    <scope>NUCLEOTIDE SEQUENCE [LARGE SCALE GENOMIC DNA]</scope>
    <source>
        <strain evidence="3">S1</strain>
    </source>
</reference>
<gene>
    <name evidence="2" type="ORF">BN948_03530</name>
</gene>